<accession>A0A0M6Z7D4</accession>
<dbReference type="GeneID" id="97668791"/>
<dbReference type="EMBL" id="CXWC01000002">
    <property type="protein sequence ID" value="CTQ67192.1"/>
    <property type="molecule type" value="Genomic_DNA"/>
</dbReference>
<protein>
    <submittedName>
        <fullName evidence="1">Uncharacterized protein</fullName>
    </submittedName>
</protein>
<dbReference type="OrthoDB" id="7679367at2"/>
<organism evidence="1 2">
    <name type="scientific">Roseibium album</name>
    <dbReference type="NCBI Taxonomy" id="311410"/>
    <lineage>
        <taxon>Bacteria</taxon>
        <taxon>Pseudomonadati</taxon>
        <taxon>Pseudomonadota</taxon>
        <taxon>Alphaproteobacteria</taxon>
        <taxon>Hyphomicrobiales</taxon>
        <taxon>Stappiaceae</taxon>
        <taxon>Roseibium</taxon>
    </lineage>
</organism>
<gene>
    <name evidence="1" type="ORF">LA5096_01366</name>
</gene>
<dbReference type="Proteomes" id="UP000049983">
    <property type="component" value="Unassembled WGS sequence"/>
</dbReference>
<name>A0A0M6Z7D4_9HYPH</name>
<reference evidence="2" key="1">
    <citation type="submission" date="2015-07" db="EMBL/GenBank/DDBJ databases">
        <authorList>
            <person name="Rodrigo-Torres Lidia"/>
            <person name="Arahal R.David."/>
        </authorList>
    </citation>
    <scope>NUCLEOTIDE SEQUENCE [LARGE SCALE GENOMIC DNA]</scope>
    <source>
        <strain evidence="2">CECT 5096</strain>
    </source>
</reference>
<evidence type="ECO:0000313" key="2">
    <source>
        <dbReference type="Proteomes" id="UP000049983"/>
    </source>
</evidence>
<dbReference type="AlphaFoldDB" id="A0A0M6Z7D4"/>
<sequence>MAHSLFEPAPRPLHELIWRHVRSLNITASQRNTENRQPDDGTDPALLKQAANLDARGRQDLLEVLLRQKPIRKKAARP</sequence>
<evidence type="ECO:0000313" key="1">
    <source>
        <dbReference type="EMBL" id="CTQ67192.1"/>
    </source>
</evidence>
<keyword evidence="2" id="KW-1185">Reference proteome</keyword>
<dbReference type="RefSeq" id="WP_055115304.1">
    <property type="nucleotide sequence ID" value="NZ_CXWA01000002.1"/>
</dbReference>
<proteinExistence type="predicted"/>